<evidence type="ECO:0008006" key="3">
    <source>
        <dbReference type="Google" id="ProtNLM"/>
    </source>
</evidence>
<dbReference type="PANTHER" id="PTHR30613:SF1">
    <property type="entry name" value="DUF1479 DOMAIN PROTEIN (AFU_ORTHOLOGUE AFUA_5G09280)"/>
    <property type="match status" value="1"/>
</dbReference>
<comment type="caution">
    <text evidence="1">The sequence shown here is derived from an EMBL/GenBank/DDBJ whole genome shotgun (WGS) entry which is preliminary data.</text>
</comment>
<protein>
    <recommendedName>
        <fullName evidence="3">DUF1479 domain protein</fullName>
    </recommendedName>
</protein>
<gene>
    <name evidence="1" type="ORF">EUX98_g3345</name>
</gene>
<sequence length="488" mass="54376">MFISSSARIVARAKPSTHTIKSRAFTTSSTAHFFSSKKAEVALVKGPRPRRNTGTMEDLLPSSIGNVPILPQRFSDLKKSIFRDELTQSWGEVLAELKTVTEEVASRGPDIIPRVRYEDLINGLNEHQIGEIKRTGCVIVKGGVPKEEALSWKQDVFNYIATNREHVEGVPEEAIVYYEIYNSKPQMAARQHPGIVNTQRALLSLWHVSDPASAVSLSTPVTYFDRLRVRLPGPSTFVLEPHIDSGGLERWEDPGFRSCFKKILEGNWKQHDPFDATPRITAKQDLYGEVHQLSVFRPWNGWVSLSNTGPNQGALRLLPFLSLSTAYLMLRPFFRPKRTARSNSSEVSFAAEDWELDLDTPTFPGTEMGKAQEPGDQAYWHGDLIHSVENEHLGKEDSAAIYVPAVPLTDKNYAYLRNQAATFQLGFPPPDFPAGDGESRCKGRAAPDEVTSMDGRRRLGLAPFEIPVNATSSEATLINGINARMLTF</sequence>
<dbReference type="Gene3D" id="2.60.120.330">
    <property type="entry name" value="B-lactam Antibiotic, Isopenicillin N Synthase, Chain"/>
    <property type="match status" value="1"/>
</dbReference>
<proteinExistence type="predicted"/>
<dbReference type="AlphaFoldDB" id="A0A4S4MWR8"/>
<dbReference type="Pfam" id="PF07350">
    <property type="entry name" value="Gig2-like"/>
    <property type="match status" value="1"/>
</dbReference>
<keyword evidence="2" id="KW-1185">Reference proteome</keyword>
<accession>A0A4S4MWR8</accession>
<dbReference type="Proteomes" id="UP000308730">
    <property type="component" value="Unassembled WGS sequence"/>
</dbReference>
<name>A0A4S4MWR8_9APHY</name>
<dbReference type="InterPro" id="IPR010856">
    <property type="entry name" value="Gig2-like"/>
</dbReference>
<reference evidence="1 2" key="1">
    <citation type="submission" date="2019-02" db="EMBL/GenBank/DDBJ databases">
        <title>Genome sequencing of the rare red list fungi Antrodiella citrinella (Flaviporus citrinellus).</title>
        <authorList>
            <person name="Buettner E."/>
            <person name="Kellner H."/>
        </authorList>
    </citation>
    <scope>NUCLEOTIDE SEQUENCE [LARGE SCALE GENOMIC DNA]</scope>
    <source>
        <strain evidence="1 2">DSM 108506</strain>
    </source>
</reference>
<dbReference type="EMBL" id="SGPM01000066">
    <property type="protein sequence ID" value="THH30824.1"/>
    <property type="molecule type" value="Genomic_DNA"/>
</dbReference>
<evidence type="ECO:0000313" key="1">
    <source>
        <dbReference type="EMBL" id="THH30824.1"/>
    </source>
</evidence>
<dbReference type="OrthoDB" id="8249012at2759"/>
<dbReference type="SUPFAM" id="SSF51197">
    <property type="entry name" value="Clavaminate synthase-like"/>
    <property type="match status" value="1"/>
</dbReference>
<dbReference type="PANTHER" id="PTHR30613">
    <property type="entry name" value="UNCHARACTERIZED PROTEIN YBIU-RELATED"/>
    <property type="match status" value="1"/>
</dbReference>
<dbReference type="InterPro" id="IPR027443">
    <property type="entry name" value="IPNS-like_sf"/>
</dbReference>
<organism evidence="1 2">
    <name type="scientific">Antrodiella citrinella</name>
    <dbReference type="NCBI Taxonomy" id="2447956"/>
    <lineage>
        <taxon>Eukaryota</taxon>
        <taxon>Fungi</taxon>
        <taxon>Dikarya</taxon>
        <taxon>Basidiomycota</taxon>
        <taxon>Agaricomycotina</taxon>
        <taxon>Agaricomycetes</taxon>
        <taxon>Polyporales</taxon>
        <taxon>Steccherinaceae</taxon>
        <taxon>Antrodiella</taxon>
    </lineage>
</organism>
<evidence type="ECO:0000313" key="2">
    <source>
        <dbReference type="Proteomes" id="UP000308730"/>
    </source>
</evidence>